<evidence type="ECO:0000313" key="2">
    <source>
        <dbReference type="Proteomes" id="UP000006755"/>
    </source>
</evidence>
<dbReference type="Proteomes" id="UP000006755">
    <property type="component" value="Unassembled WGS sequence"/>
</dbReference>
<dbReference type="RefSeq" id="WP_008486480.1">
    <property type="nucleotide sequence ID" value="NZ_AMRI01000034.1"/>
</dbReference>
<evidence type="ECO:0000313" key="1">
    <source>
        <dbReference type="EMBL" id="EKE68039.1"/>
    </source>
</evidence>
<gene>
    <name evidence="1" type="ORF">B3C1_17567</name>
</gene>
<comment type="caution">
    <text evidence="1">The sequence shown here is derived from an EMBL/GenBank/DDBJ whole genome shotgun (WGS) entry which is preliminary data.</text>
</comment>
<accession>K2JBM8</accession>
<reference evidence="1 2" key="1">
    <citation type="journal article" date="2012" name="J. Bacteriol.">
        <title>Genome Sequence of Gallaecimonas xiamenensis Type Strain 3-C-1.</title>
        <authorList>
            <person name="Lai Q."/>
            <person name="Wang L."/>
            <person name="Wang W."/>
            <person name="Shao Z."/>
        </authorList>
    </citation>
    <scope>NUCLEOTIDE SEQUENCE [LARGE SCALE GENOMIC DNA]</scope>
    <source>
        <strain evidence="1 2">3-C-1</strain>
    </source>
</reference>
<keyword evidence="2" id="KW-1185">Reference proteome</keyword>
<name>K2JBM8_9GAMM</name>
<organism evidence="1 2">
    <name type="scientific">Gallaecimonas xiamenensis 3-C-1</name>
    <dbReference type="NCBI Taxonomy" id="745411"/>
    <lineage>
        <taxon>Bacteria</taxon>
        <taxon>Pseudomonadati</taxon>
        <taxon>Pseudomonadota</taxon>
        <taxon>Gammaproteobacteria</taxon>
        <taxon>Enterobacterales</taxon>
        <taxon>Gallaecimonadaceae</taxon>
        <taxon>Gallaecimonas</taxon>
    </lineage>
</organism>
<protein>
    <submittedName>
        <fullName evidence="1">Uncharacterized protein</fullName>
    </submittedName>
</protein>
<dbReference type="eggNOG" id="ENOG5033SD6">
    <property type="taxonomic scope" value="Bacteria"/>
</dbReference>
<dbReference type="OrthoDB" id="1313931at2"/>
<dbReference type="EMBL" id="AMRI01000034">
    <property type="protein sequence ID" value="EKE68039.1"/>
    <property type="molecule type" value="Genomic_DNA"/>
</dbReference>
<dbReference type="STRING" id="745411.B3C1_17567"/>
<proteinExistence type="predicted"/>
<sequence>MNFFATPDPDRLVYIDPEEGAPRVHHLGIRPQDQGGDTELLWATALNEAQGITQVVGFFNGVDHKGRCATLLCNDGGLYLLDFDNQAQELVHHYRLDYCRAQILADGATLAVLWEDQNAHCHKVDRWQWGDDQQLYRTGRFQVETPEGYSIRFHDPLLAGPGTSLVLHCSRENRNSGRTCQSLLRFALPQDRDGGVVKAKGLAQGPDALGWREAPQRLALDPALGLLALPSVKVPVTEQGDFLYQLDIIDLHQGQRVARLPVRQFSPQQLHANRFRAAERAEVLQRLAAGTLEEEQDWEKGQEYLGEFLAILQSLRFCPGEEALWLCWDGGLVRKVSLDGQWRSPLYVPEQAEDEETQLLSLGPELLLDDWQRFTNLTPDPASHPGSRRQSASAELQDIVPVSLNWQGWEQNWQLDEAQQRMLDRLGSTLIETSDLSSPVSLGFAVKRLAVKAEFIEDLCFGNKLRLTFTDGKEDWDEARFFEAVVQVPGAQADMAEILERFIAYDGSDNCFCTNYRPALADCALQLGLADAKWLPLVGRYLNAIDPDHECFFTNEGLGLLAERHGHEPGWPAFYASVPYPIAGDDGYEDEEYEEDY</sequence>
<dbReference type="AlphaFoldDB" id="K2JBM8"/>